<feature type="domain" description="GH16" evidence="10">
    <location>
        <begin position="23"/>
        <end position="250"/>
    </location>
</feature>
<dbReference type="Pfam" id="PF00722">
    <property type="entry name" value="Glyco_hydro_16"/>
    <property type="match status" value="1"/>
</dbReference>
<feature type="signal peptide" evidence="9">
    <location>
        <begin position="1"/>
        <end position="27"/>
    </location>
</feature>
<dbReference type="PROSITE" id="PS51762">
    <property type="entry name" value="GH16_2"/>
    <property type="match status" value="1"/>
</dbReference>
<evidence type="ECO:0000256" key="4">
    <source>
        <dbReference type="ARBA" id="ARBA00023295"/>
    </source>
</evidence>
<dbReference type="EMBL" id="BMJJ01000006">
    <property type="protein sequence ID" value="GGD24078.1"/>
    <property type="molecule type" value="Genomic_DNA"/>
</dbReference>
<evidence type="ECO:0000313" key="11">
    <source>
        <dbReference type="EMBL" id="GGD24078.1"/>
    </source>
</evidence>
<dbReference type="Gene3D" id="2.60.120.200">
    <property type="match status" value="1"/>
</dbReference>
<evidence type="ECO:0000256" key="2">
    <source>
        <dbReference type="ARBA" id="ARBA00014569"/>
    </source>
</evidence>
<keyword evidence="12" id="KW-1185">Reference proteome</keyword>
<evidence type="ECO:0000313" key="12">
    <source>
        <dbReference type="Proteomes" id="UP000613160"/>
    </source>
</evidence>
<name>A0A916Y003_9HYPH</name>
<dbReference type="PROSITE" id="PS01034">
    <property type="entry name" value="GH16_1"/>
    <property type="match status" value="1"/>
</dbReference>
<reference evidence="11" key="1">
    <citation type="journal article" date="2014" name="Int. J. Syst. Evol. Microbiol.">
        <title>Complete genome sequence of Corynebacterium casei LMG S-19264T (=DSM 44701T), isolated from a smear-ripened cheese.</title>
        <authorList>
            <consortium name="US DOE Joint Genome Institute (JGI-PGF)"/>
            <person name="Walter F."/>
            <person name="Albersmeier A."/>
            <person name="Kalinowski J."/>
            <person name="Ruckert C."/>
        </authorList>
    </citation>
    <scope>NUCLEOTIDE SEQUENCE</scope>
    <source>
        <strain evidence="11">CGMCC 1.15493</strain>
    </source>
</reference>
<evidence type="ECO:0000256" key="7">
    <source>
        <dbReference type="ARBA" id="ARBA00031665"/>
    </source>
</evidence>
<comment type="caution">
    <text evidence="11">The sequence shown here is derived from an EMBL/GenBank/DDBJ whole genome shotgun (WGS) entry which is preliminary data.</text>
</comment>
<dbReference type="RefSeq" id="WP_244640181.1">
    <property type="nucleotide sequence ID" value="NZ_BMJJ01000006.1"/>
</dbReference>
<keyword evidence="4" id="KW-0326">Glycosidase</keyword>
<proteinExistence type="inferred from homology"/>
<sequence>MPNHRPALIPLIMLVGLGAMAPAPVSAQPKPNGESFVDNFDRLDPKRWFISDGWNNGDHQNCTWLKRNVGITDGVLKLNYGAQKTKDRAYGCAEVQTNPRYSYGTFEVRLKAAKGPGLNSSMFSYIGPVHKQPWDEIDFEILGKDPSKVQLNQYINGKGNNEKTVPVPGGADTAFNDYAFVWEKDRLRYYINGKLVQTVTDPSAIPSHPQKIYLAIWASETLKSWLGTFVDPGQAVLEVDRVSYTAPGEPCQFPESVACLPQ</sequence>
<dbReference type="PRINTS" id="PR00737">
    <property type="entry name" value="GLHYDRLASE16"/>
</dbReference>
<evidence type="ECO:0000256" key="9">
    <source>
        <dbReference type="SAM" id="SignalP"/>
    </source>
</evidence>
<dbReference type="InterPro" id="IPR044791">
    <property type="entry name" value="Beta-glucanase/XTH"/>
</dbReference>
<dbReference type="InterPro" id="IPR013320">
    <property type="entry name" value="ConA-like_dom_sf"/>
</dbReference>
<evidence type="ECO:0000256" key="1">
    <source>
        <dbReference type="ARBA" id="ARBA00006865"/>
    </source>
</evidence>
<evidence type="ECO:0000256" key="3">
    <source>
        <dbReference type="ARBA" id="ARBA00022801"/>
    </source>
</evidence>
<dbReference type="Proteomes" id="UP000613160">
    <property type="component" value="Unassembled WGS sequence"/>
</dbReference>
<keyword evidence="3" id="KW-0378">Hydrolase</keyword>
<dbReference type="InterPro" id="IPR008264">
    <property type="entry name" value="Beta_glucanase"/>
</dbReference>
<reference evidence="11" key="2">
    <citation type="submission" date="2020-09" db="EMBL/GenBank/DDBJ databases">
        <authorList>
            <person name="Sun Q."/>
            <person name="Zhou Y."/>
        </authorList>
    </citation>
    <scope>NUCLEOTIDE SEQUENCE</scope>
    <source>
        <strain evidence="11">CGMCC 1.15493</strain>
    </source>
</reference>
<protein>
    <recommendedName>
        <fullName evidence="2">Beta-glucanase</fullName>
    </recommendedName>
    <alternativeName>
        <fullName evidence="7">1,3-1,4-beta-D-glucan 4-glucanohydrolase</fullName>
    </alternativeName>
    <alternativeName>
        <fullName evidence="6">Endo-beta-1,3-1,4 glucanase</fullName>
    </alternativeName>
    <alternativeName>
        <fullName evidence="5">Lichenase</fullName>
    </alternativeName>
</protein>
<evidence type="ECO:0000259" key="10">
    <source>
        <dbReference type="PROSITE" id="PS51762"/>
    </source>
</evidence>
<organism evidence="11 12">
    <name type="scientific">Aureimonas glaciei</name>
    <dbReference type="NCBI Taxonomy" id="1776957"/>
    <lineage>
        <taxon>Bacteria</taxon>
        <taxon>Pseudomonadati</taxon>
        <taxon>Pseudomonadota</taxon>
        <taxon>Alphaproteobacteria</taxon>
        <taxon>Hyphomicrobiales</taxon>
        <taxon>Aurantimonadaceae</taxon>
        <taxon>Aureimonas</taxon>
    </lineage>
</organism>
<dbReference type="GO" id="GO:0004553">
    <property type="term" value="F:hydrolase activity, hydrolyzing O-glycosyl compounds"/>
    <property type="evidence" value="ECO:0007669"/>
    <property type="project" value="InterPro"/>
</dbReference>
<feature type="active site" description="Nucleophile" evidence="8">
    <location>
        <position position="136"/>
    </location>
</feature>
<feature type="active site" description="Proton donor" evidence="8">
    <location>
        <position position="140"/>
    </location>
</feature>
<evidence type="ECO:0000256" key="8">
    <source>
        <dbReference type="PIRSR" id="PIRSR608264-1"/>
    </source>
</evidence>
<gene>
    <name evidence="11" type="ORF">GCM10011335_28770</name>
</gene>
<dbReference type="PANTHER" id="PTHR31062">
    <property type="entry name" value="XYLOGLUCAN ENDOTRANSGLUCOSYLASE/HYDROLASE PROTEIN 8-RELATED"/>
    <property type="match status" value="1"/>
</dbReference>
<dbReference type="InterPro" id="IPR000757">
    <property type="entry name" value="Beta-glucanase-like"/>
</dbReference>
<feature type="chain" id="PRO_5037480058" description="Beta-glucanase" evidence="9">
    <location>
        <begin position="28"/>
        <end position="262"/>
    </location>
</feature>
<dbReference type="AlphaFoldDB" id="A0A916Y003"/>
<accession>A0A916Y003</accession>
<dbReference type="InterPro" id="IPR008263">
    <property type="entry name" value="GH16_AS"/>
</dbReference>
<evidence type="ECO:0000256" key="5">
    <source>
        <dbReference type="ARBA" id="ARBA00029722"/>
    </source>
</evidence>
<evidence type="ECO:0000256" key="6">
    <source>
        <dbReference type="ARBA" id="ARBA00029771"/>
    </source>
</evidence>
<comment type="similarity">
    <text evidence="1">Belongs to the glycosyl hydrolase 16 family.</text>
</comment>
<dbReference type="SUPFAM" id="SSF49899">
    <property type="entry name" value="Concanavalin A-like lectins/glucanases"/>
    <property type="match status" value="1"/>
</dbReference>
<keyword evidence="9" id="KW-0732">Signal</keyword>
<dbReference type="GO" id="GO:0005975">
    <property type="term" value="P:carbohydrate metabolic process"/>
    <property type="evidence" value="ECO:0007669"/>
    <property type="project" value="InterPro"/>
</dbReference>